<protein>
    <submittedName>
        <fullName evidence="1">Uncharacterized protein</fullName>
    </submittedName>
</protein>
<gene>
    <name evidence="1" type="ORF">AMECASPLE_002034</name>
</gene>
<evidence type="ECO:0000313" key="2">
    <source>
        <dbReference type="Proteomes" id="UP001469553"/>
    </source>
</evidence>
<evidence type="ECO:0000313" key="1">
    <source>
        <dbReference type="EMBL" id="MEQ2290306.1"/>
    </source>
</evidence>
<accession>A0ABV0Y9C0</accession>
<keyword evidence="2" id="KW-1185">Reference proteome</keyword>
<reference evidence="1 2" key="1">
    <citation type="submission" date="2021-06" db="EMBL/GenBank/DDBJ databases">
        <authorList>
            <person name="Palmer J.M."/>
        </authorList>
    </citation>
    <scope>NUCLEOTIDE SEQUENCE [LARGE SCALE GENOMIC DNA]</scope>
    <source>
        <strain evidence="1 2">AS_MEX2019</strain>
        <tissue evidence="1">Muscle</tissue>
    </source>
</reference>
<proteinExistence type="predicted"/>
<dbReference type="Proteomes" id="UP001469553">
    <property type="component" value="Unassembled WGS sequence"/>
</dbReference>
<comment type="caution">
    <text evidence="1">The sequence shown here is derived from an EMBL/GenBank/DDBJ whole genome shotgun (WGS) entry which is preliminary data.</text>
</comment>
<dbReference type="EMBL" id="JAHRIP010028286">
    <property type="protein sequence ID" value="MEQ2290306.1"/>
    <property type="molecule type" value="Genomic_DNA"/>
</dbReference>
<name>A0ABV0Y9C0_9TELE</name>
<sequence>MFFNNRISLLNHGIKGQMQKTSTLSLMRRKDCETKWINQTKKCCQIRAFFVYSDQRSSSLFGTILSFEDKYLFFFSLFQFSLLFKTKPAAYLVYAVRVTL</sequence>
<organism evidence="1 2">
    <name type="scientific">Ameca splendens</name>
    <dbReference type="NCBI Taxonomy" id="208324"/>
    <lineage>
        <taxon>Eukaryota</taxon>
        <taxon>Metazoa</taxon>
        <taxon>Chordata</taxon>
        <taxon>Craniata</taxon>
        <taxon>Vertebrata</taxon>
        <taxon>Euteleostomi</taxon>
        <taxon>Actinopterygii</taxon>
        <taxon>Neopterygii</taxon>
        <taxon>Teleostei</taxon>
        <taxon>Neoteleostei</taxon>
        <taxon>Acanthomorphata</taxon>
        <taxon>Ovalentaria</taxon>
        <taxon>Atherinomorphae</taxon>
        <taxon>Cyprinodontiformes</taxon>
        <taxon>Goodeidae</taxon>
        <taxon>Ameca</taxon>
    </lineage>
</organism>